<feature type="chain" id="PRO_5046925944" evidence="1">
    <location>
        <begin position="26"/>
        <end position="96"/>
    </location>
</feature>
<dbReference type="EMBL" id="CAKMMW010000008">
    <property type="protein sequence ID" value="CAH1207654.1"/>
    <property type="molecule type" value="Genomic_DNA"/>
</dbReference>
<feature type="signal peptide" evidence="1">
    <location>
        <begin position="1"/>
        <end position="25"/>
    </location>
</feature>
<sequence length="96" mass="11213">MFKFLKIPFILLLSSAIMFPAYSSASSSTSNSDNHLQSSPSSFYHFFTNFFNNPTELNAELNDFMASWNHQDFNDVDWESDEAISSLDIWKKWFCY</sequence>
<dbReference type="RefSeq" id="WP_236288372.1">
    <property type="nucleotide sequence ID" value="NZ_CAKMMW010000008.1"/>
</dbReference>
<organism evidence="2 3">
    <name type="scientific">Paenibacillus allorhizoplanae</name>
    <dbReference type="NCBI Taxonomy" id="2905648"/>
    <lineage>
        <taxon>Bacteria</taxon>
        <taxon>Bacillati</taxon>
        <taxon>Bacillota</taxon>
        <taxon>Bacilli</taxon>
        <taxon>Bacillales</taxon>
        <taxon>Paenibacillaceae</taxon>
        <taxon>Paenibacillus</taxon>
    </lineage>
</organism>
<name>A0ABM9C9C3_9BACL</name>
<keyword evidence="1" id="KW-0732">Signal</keyword>
<comment type="caution">
    <text evidence="2">The sequence shown here is derived from an EMBL/GenBank/DDBJ whole genome shotgun (WGS) entry which is preliminary data.</text>
</comment>
<proteinExistence type="predicted"/>
<protein>
    <submittedName>
        <fullName evidence="2">Uncharacterized protein</fullName>
    </submittedName>
</protein>
<evidence type="ECO:0000313" key="2">
    <source>
        <dbReference type="EMBL" id="CAH1207654.1"/>
    </source>
</evidence>
<evidence type="ECO:0000256" key="1">
    <source>
        <dbReference type="SAM" id="SignalP"/>
    </source>
</evidence>
<reference evidence="2" key="1">
    <citation type="submission" date="2022-01" db="EMBL/GenBank/DDBJ databases">
        <authorList>
            <person name="Criscuolo A."/>
        </authorList>
    </citation>
    <scope>NUCLEOTIDE SEQUENCE</scope>
    <source>
        <strain evidence="2">CIP111891</strain>
    </source>
</reference>
<evidence type="ECO:0000313" key="3">
    <source>
        <dbReference type="Proteomes" id="UP000838821"/>
    </source>
</evidence>
<keyword evidence="3" id="KW-1185">Reference proteome</keyword>
<dbReference type="Proteomes" id="UP000838821">
    <property type="component" value="Unassembled WGS sequence"/>
</dbReference>
<gene>
    <name evidence="2" type="ORF">PAECIP111891_03062</name>
</gene>
<accession>A0ABM9C9C3</accession>